<dbReference type="Pfam" id="PF01261">
    <property type="entry name" value="AP_endonuc_2"/>
    <property type="match status" value="1"/>
</dbReference>
<evidence type="ECO:0000313" key="5">
    <source>
        <dbReference type="EMBL" id="RAI03930.1"/>
    </source>
</evidence>
<dbReference type="SUPFAM" id="SSF51658">
    <property type="entry name" value="Xylose isomerase-like"/>
    <property type="match status" value="1"/>
</dbReference>
<dbReference type="InterPro" id="IPR036237">
    <property type="entry name" value="Xyl_isomerase-like_sf"/>
</dbReference>
<dbReference type="Gene3D" id="3.20.20.150">
    <property type="entry name" value="Divalent-metal-dependent TIM barrel enzymes"/>
    <property type="match status" value="1"/>
</dbReference>
<feature type="active site" description="Proton donor/acceptor" evidence="3">
    <location>
        <position position="167"/>
    </location>
</feature>
<dbReference type="AlphaFoldDB" id="A0A8B2NYX6"/>
<proteinExistence type="inferred from homology"/>
<dbReference type="InterPro" id="IPR026040">
    <property type="entry name" value="HyI-like"/>
</dbReference>
<feature type="active site" description="Proton donor/acceptor" evidence="3">
    <location>
        <position position="264"/>
    </location>
</feature>
<feature type="domain" description="Xylose isomerase-like TIM barrel" evidence="4">
    <location>
        <begin position="58"/>
        <end position="277"/>
    </location>
</feature>
<comment type="similarity">
    <text evidence="2">Belongs to the hyi family.</text>
</comment>
<dbReference type="InterPro" id="IPR050417">
    <property type="entry name" value="Sugar_Epim/Isomerase"/>
</dbReference>
<evidence type="ECO:0000256" key="3">
    <source>
        <dbReference type="PIRSR" id="PIRSR006241-50"/>
    </source>
</evidence>
<organism evidence="5 6">
    <name type="scientific">Acuticoccus sediminis</name>
    <dbReference type="NCBI Taxonomy" id="2184697"/>
    <lineage>
        <taxon>Bacteria</taxon>
        <taxon>Pseudomonadati</taxon>
        <taxon>Pseudomonadota</taxon>
        <taxon>Alphaproteobacteria</taxon>
        <taxon>Hyphomicrobiales</taxon>
        <taxon>Amorphaceae</taxon>
        <taxon>Acuticoccus</taxon>
    </lineage>
</organism>
<dbReference type="EMBL" id="QHHQ01000001">
    <property type="protein sequence ID" value="RAI03930.1"/>
    <property type="molecule type" value="Genomic_DNA"/>
</dbReference>
<dbReference type="GO" id="GO:0008903">
    <property type="term" value="F:hydroxypyruvate isomerase activity"/>
    <property type="evidence" value="ECO:0007669"/>
    <property type="project" value="TreeGrafter"/>
</dbReference>
<dbReference type="PANTHER" id="PTHR43489:SF6">
    <property type="entry name" value="HYDROXYPYRUVATE ISOMERASE-RELATED"/>
    <property type="match status" value="1"/>
</dbReference>
<dbReference type="GO" id="GO:0046487">
    <property type="term" value="P:glyoxylate metabolic process"/>
    <property type="evidence" value="ECO:0007669"/>
    <property type="project" value="TreeGrafter"/>
</dbReference>
<reference evidence="5 6" key="1">
    <citation type="submission" date="2018-05" db="EMBL/GenBank/DDBJ databases">
        <title>Acuticoccus sediminis sp. nov., isolated from deep-sea sediment of Indian Ocean.</title>
        <authorList>
            <person name="Liu X."/>
            <person name="Lai Q."/>
            <person name="Du Y."/>
            <person name="Sun F."/>
            <person name="Zhang X."/>
            <person name="Wang S."/>
            <person name="Shao Z."/>
        </authorList>
    </citation>
    <scope>NUCLEOTIDE SEQUENCE [LARGE SCALE GENOMIC DNA]</scope>
    <source>
        <strain evidence="5 6">PTG4-2</strain>
    </source>
</reference>
<gene>
    <name evidence="5" type="ORF">DLJ53_05525</name>
</gene>
<name>A0A8B2NYX6_9HYPH</name>
<dbReference type="Proteomes" id="UP000249590">
    <property type="component" value="Unassembled WGS sequence"/>
</dbReference>
<evidence type="ECO:0000259" key="4">
    <source>
        <dbReference type="Pfam" id="PF01261"/>
    </source>
</evidence>
<evidence type="ECO:0000256" key="1">
    <source>
        <dbReference type="ARBA" id="ARBA00023235"/>
    </source>
</evidence>
<keyword evidence="6" id="KW-1185">Reference proteome</keyword>
<accession>A0A8B2NYX6</accession>
<protein>
    <submittedName>
        <fullName evidence="5">Isomerase</fullName>
    </submittedName>
</protein>
<keyword evidence="1 2" id="KW-0413">Isomerase</keyword>
<evidence type="ECO:0000313" key="6">
    <source>
        <dbReference type="Proteomes" id="UP000249590"/>
    </source>
</evidence>
<comment type="caution">
    <text evidence="5">The sequence shown here is derived from an EMBL/GenBank/DDBJ whole genome shotgun (WGS) entry which is preliminary data.</text>
</comment>
<dbReference type="PIRSF" id="PIRSF006241">
    <property type="entry name" value="HyI"/>
    <property type="match status" value="1"/>
</dbReference>
<dbReference type="PANTHER" id="PTHR43489">
    <property type="entry name" value="ISOMERASE"/>
    <property type="match status" value="1"/>
</dbReference>
<evidence type="ECO:0000256" key="2">
    <source>
        <dbReference type="PIRNR" id="PIRNR006241"/>
    </source>
</evidence>
<dbReference type="InterPro" id="IPR013022">
    <property type="entry name" value="Xyl_isomerase-like_TIM-brl"/>
</dbReference>
<sequence>MSSQPSESHGRVSPLMGLPTRFDALTCPASLNEGRLMIFSANLGFLWTDRPFLERLVAARSAGFTMVEFHDQAQQVGPEAVRDALGDLKVVGLNARMGETSGVAAMPGREAEARADIAEAIAAARTVGAGAIHVVSGLADDPDRHSRLAERLAEASAEAPELTFLVEPLCRQARPGYAVASVEEAAEVIRLAGVPNVKIMFDCYHVQRQSGDVLARFREHFDDIGHVQIAGGLTRQEPDRGELNYAFLLPAFVEAGYTGPIGCEYTPATTVEAGLSWRDAFTAPAGPPASL</sequence>